<dbReference type="PANTHER" id="PTHR30151">
    <property type="entry name" value="ALKANE SULFONATE ABC TRANSPORTER-RELATED, MEMBRANE SUBUNIT"/>
    <property type="match status" value="1"/>
</dbReference>
<accession>A0A1G6BRW2</accession>
<comment type="similarity">
    <text evidence="7">Belongs to the binding-protein-dependent transport system permease family.</text>
</comment>
<keyword evidence="2 7" id="KW-0813">Transport</keyword>
<dbReference type="Gene3D" id="1.10.3720.10">
    <property type="entry name" value="MetI-like"/>
    <property type="match status" value="1"/>
</dbReference>
<protein>
    <submittedName>
        <fullName evidence="9">NitT/TauT family transport system permease protein</fullName>
    </submittedName>
</protein>
<dbReference type="STRING" id="665467.SAMN02982931_01778"/>
<evidence type="ECO:0000313" key="9">
    <source>
        <dbReference type="EMBL" id="SDB23370.1"/>
    </source>
</evidence>
<dbReference type="GO" id="GO:0055085">
    <property type="term" value="P:transmembrane transport"/>
    <property type="evidence" value="ECO:0007669"/>
    <property type="project" value="InterPro"/>
</dbReference>
<feature type="domain" description="ABC transmembrane type-1" evidence="8">
    <location>
        <begin position="88"/>
        <end position="272"/>
    </location>
</feature>
<dbReference type="Proteomes" id="UP000199071">
    <property type="component" value="Unassembled WGS sequence"/>
</dbReference>
<evidence type="ECO:0000256" key="3">
    <source>
        <dbReference type="ARBA" id="ARBA00022475"/>
    </source>
</evidence>
<dbReference type="EMBL" id="FMXQ01000003">
    <property type="protein sequence ID" value="SDB23370.1"/>
    <property type="molecule type" value="Genomic_DNA"/>
</dbReference>
<feature type="transmembrane region" description="Helical" evidence="7">
    <location>
        <begin position="43"/>
        <end position="64"/>
    </location>
</feature>
<feature type="transmembrane region" description="Helical" evidence="7">
    <location>
        <begin position="130"/>
        <end position="152"/>
    </location>
</feature>
<evidence type="ECO:0000313" key="10">
    <source>
        <dbReference type="Proteomes" id="UP000199071"/>
    </source>
</evidence>
<keyword evidence="10" id="KW-1185">Reference proteome</keyword>
<proteinExistence type="inferred from homology"/>
<dbReference type="InterPro" id="IPR035906">
    <property type="entry name" value="MetI-like_sf"/>
</dbReference>
<evidence type="ECO:0000259" key="8">
    <source>
        <dbReference type="PROSITE" id="PS50928"/>
    </source>
</evidence>
<keyword evidence="6 7" id="KW-0472">Membrane</keyword>
<dbReference type="GO" id="GO:0005886">
    <property type="term" value="C:plasma membrane"/>
    <property type="evidence" value="ECO:0007669"/>
    <property type="project" value="UniProtKB-SubCell"/>
</dbReference>
<feature type="transmembrane region" description="Helical" evidence="7">
    <location>
        <begin position="211"/>
        <end position="234"/>
    </location>
</feature>
<evidence type="ECO:0000256" key="5">
    <source>
        <dbReference type="ARBA" id="ARBA00022989"/>
    </source>
</evidence>
<dbReference type="PANTHER" id="PTHR30151:SF20">
    <property type="entry name" value="ABC TRANSPORTER PERMEASE PROTEIN HI_0355-RELATED"/>
    <property type="match status" value="1"/>
</dbReference>
<feature type="transmembrane region" description="Helical" evidence="7">
    <location>
        <begin position="99"/>
        <end position="118"/>
    </location>
</feature>
<evidence type="ECO:0000256" key="2">
    <source>
        <dbReference type="ARBA" id="ARBA00022448"/>
    </source>
</evidence>
<dbReference type="PROSITE" id="PS50928">
    <property type="entry name" value="ABC_TM1"/>
    <property type="match status" value="1"/>
</dbReference>
<feature type="transmembrane region" description="Helical" evidence="7">
    <location>
        <begin position="158"/>
        <end position="177"/>
    </location>
</feature>
<dbReference type="OrthoDB" id="9786495at2"/>
<dbReference type="CDD" id="cd06261">
    <property type="entry name" value="TM_PBP2"/>
    <property type="match status" value="1"/>
</dbReference>
<name>A0A1G6BRW2_9HYPH</name>
<dbReference type="Pfam" id="PF00528">
    <property type="entry name" value="BPD_transp_1"/>
    <property type="match status" value="1"/>
</dbReference>
<organism evidence="9 10">
    <name type="scientific">Bauldia litoralis</name>
    <dbReference type="NCBI Taxonomy" id="665467"/>
    <lineage>
        <taxon>Bacteria</taxon>
        <taxon>Pseudomonadati</taxon>
        <taxon>Pseudomonadota</taxon>
        <taxon>Alphaproteobacteria</taxon>
        <taxon>Hyphomicrobiales</taxon>
        <taxon>Kaistiaceae</taxon>
        <taxon>Bauldia</taxon>
    </lineage>
</organism>
<sequence>MSKALGETIPEFNKKGGGGADVSLSGGLSALGSAGGARTRLEILVIILVAVIIIGGAELTLTVMEVPQYILPKPSQIATALVTEWTFIWPHLLVTLFELFTGFAIGASIGFLLAAVITQFPFVEKVVTPYILLLVTTPMLALVPLLILRFGFGSEPRIIAVALASGPMVMINAATGFRRTDLAKIALARSFGANTLQIFTKIRIPMAMPMIIVGLMVGSIFGLLTTVGAEMVGGAEGLGNRLTYYSSLIRMPQFFAIILLLATIGISIYVFFFWLGKKWASWEA</sequence>
<dbReference type="RefSeq" id="WP_090876053.1">
    <property type="nucleotide sequence ID" value="NZ_FMXQ01000003.1"/>
</dbReference>
<comment type="subcellular location">
    <subcellularLocation>
        <location evidence="1 7">Cell membrane</location>
        <topology evidence="1 7">Multi-pass membrane protein</topology>
    </subcellularLocation>
</comment>
<reference evidence="9 10" key="1">
    <citation type="submission" date="2016-10" db="EMBL/GenBank/DDBJ databases">
        <authorList>
            <person name="de Groot N.N."/>
        </authorList>
    </citation>
    <scope>NUCLEOTIDE SEQUENCE [LARGE SCALE GENOMIC DNA]</scope>
    <source>
        <strain evidence="9 10">ATCC 35022</strain>
    </source>
</reference>
<keyword evidence="3" id="KW-1003">Cell membrane</keyword>
<feature type="transmembrane region" description="Helical" evidence="7">
    <location>
        <begin position="254"/>
        <end position="275"/>
    </location>
</feature>
<dbReference type="AlphaFoldDB" id="A0A1G6BRW2"/>
<gene>
    <name evidence="9" type="ORF">SAMN02982931_01778</name>
</gene>
<dbReference type="SUPFAM" id="SSF161098">
    <property type="entry name" value="MetI-like"/>
    <property type="match status" value="1"/>
</dbReference>
<evidence type="ECO:0000256" key="6">
    <source>
        <dbReference type="ARBA" id="ARBA00023136"/>
    </source>
</evidence>
<keyword evidence="5 7" id="KW-1133">Transmembrane helix</keyword>
<evidence type="ECO:0000256" key="1">
    <source>
        <dbReference type="ARBA" id="ARBA00004651"/>
    </source>
</evidence>
<evidence type="ECO:0000256" key="7">
    <source>
        <dbReference type="RuleBase" id="RU363032"/>
    </source>
</evidence>
<dbReference type="InterPro" id="IPR000515">
    <property type="entry name" value="MetI-like"/>
</dbReference>
<evidence type="ECO:0000256" key="4">
    <source>
        <dbReference type="ARBA" id="ARBA00022692"/>
    </source>
</evidence>
<keyword evidence="4 7" id="KW-0812">Transmembrane</keyword>